<keyword evidence="2" id="KW-0472">Membrane</keyword>
<evidence type="ECO:0000256" key="1">
    <source>
        <dbReference type="SAM" id="MobiDB-lite"/>
    </source>
</evidence>
<proteinExistence type="predicted"/>
<protein>
    <recommendedName>
        <fullName evidence="4">DUF2127 domain-containing protein</fullName>
    </recommendedName>
</protein>
<organism evidence="3">
    <name type="scientific">Pedococcus sp. KACC 23699</name>
    <dbReference type="NCBI Taxonomy" id="3149228"/>
    <lineage>
        <taxon>Bacteria</taxon>
        <taxon>Bacillati</taxon>
        <taxon>Actinomycetota</taxon>
        <taxon>Actinomycetes</taxon>
        <taxon>Micrococcales</taxon>
        <taxon>Intrasporangiaceae</taxon>
        <taxon>Pedococcus</taxon>
    </lineage>
</organism>
<keyword evidence="2" id="KW-0812">Transmembrane</keyword>
<gene>
    <name evidence="3" type="ORF">ABEG17_09865</name>
</gene>
<feature type="transmembrane region" description="Helical" evidence="2">
    <location>
        <begin position="148"/>
        <end position="169"/>
    </location>
</feature>
<keyword evidence="2" id="KW-1133">Transmembrane helix</keyword>
<dbReference type="EMBL" id="CP157483">
    <property type="protein sequence ID" value="XBO41904.1"/>
    <property type="molecule type" value="Genomic_DNA"/>
</dbReference>
<accession>A0AAU7JPP7</accession>
<feature type="region of interest" description="Disordered" evidence="1">
    <location>
        <begin position="1"/>
        <end position="32"/>
    </location>
</feature>
<sequence>MARQISWRGVLSQDGAGDGRRPETPVWRPGTPVVPPRSITEAVRVMQFAGVLSLLEIPRALLTRSDLRAAFAGEARAQGVAASAADLDQIVTLSLTISVVYAIVSATAWFTMAKATRQGSRWGRWIACVFMAVALGVFFGGLLPTAGVLARVLPIALLMLGVWALVLLWQKDSSAWIRYSTTPED</sequence>
<feature type="transmembrane region" description="Helical" evidence="2">
    <location>
        <begin position="122"/>
        <end position="142"/>
    </location>
</feature>
<evidence type="ECO:0008006" key="4">
    <source>
        <dbReference type="Google" id="ProtNLM"/>
    </source>
</evidence>
<feature type="transmembrane region" description="Helical" evidence="2">
    <location>
        <begin position="90"/>
        <end position="110"/>
    </location>
</feature>
<dbReference type="AlphaFoldDB" id="A0AAU7JPP7"/>
<name>A0AAU7JPP7_9MICO</name>
<evidence type="ECO:0000256" key="2">
    <source>
        <dbReference type="SAM" id="Phobius"/>
    </source>
</evidence>
<reference evidence="3" key="1">
    <citation type="submission" date="2024-05" db="EMBL/GenBank/DDBJ databases">
        <authorList>
            <person name="Kim S."/>
            <person name="Heo J."/>
            <person name="Choi H."/>
            <person name="Choi Y."/>
            <person name="Kwon S.-W."/>
            <person name="Kim Y."/>
        </authorList>
    </citation>
    <scope>NUCLEOTIDE SEQUENCE</scope>
    <source>
        <strain evidence="3">KACC 23699</strain>
    </source>
</reference>
<evidence type="ECO:0000313" key="3">
    <source>
        <dbReference type="EMBL" id="XBO41904.1"/>
    </source>
</evidence>
<dbReference type="RefSeq" id="WP_406829303.1">
    <property type="nucleotide sequence ID" value="NZ_CP157483.1"/>
</dbReference>